<dbReference type="AlphaFoldDB" id="A0A9P3GHH9"/>
<feature type="repeat" description="RPEL" evidence="2">
    <location>
        <begin position="73"/>
        <end position="98"/>
    </location>
</feature>
<reference evidence="4 5" key="1">
    <citation type="submission" date="2021-08" db="EMBL/GenBank/DDBJ databases">
        <title>Draft Genome Sequence of Phanerochaete sordida strain YK-624.</title>
        <authorList>
            <person name="Mori T."/>
            <person name="Dohra H."/>
            <person name="Suzuki T."/>
            <person name="Kawagishi H."/>
            <person name="Hirai H."/>
        </authorList>
    </citation>
    <scope>NUCLEOTIDE SEQUENCE [LARGE SCALE GENOMIC DNA]</scope>
    <source>
        <strain evidence="4 5">YK-624</strain>
    </source>
</reference>
<keyword evidence="5" id="KW-1185">Reference proteome</keyword>
<feature type="repeat" description="RPEL" evidence="2">
    <location>
        <begin position="29"/>
        <end position="54"/>
    </location>
</feature>
<proteinExistence type="predicted"/>
<comment type="caution">
    <text evidence="4">The sequence shown here is derived from an EMBL/GenBank/DDBJ whole genome shotgun (WGS) entry which is preliminary data.</text>
</comment>
<protein>
    <submittedName>
        <fullName evidence="4">RPEL repeat protein</fullName>
    </submittedName>
</protein>
<evidence type="ECO:0000256" key="3">
    <source>
        <dbReference type="SAM" id="MobiDB-lite"/>
    </source>
</evidence>
<dbReference type="EMBL" id="BPQB01000044">
    <property type="protein sequence ID" value="GJE94891.1"/>
    <property type="molecule type" value="Genomic_DNA"/>
</dbReference>
<feature type="compositionally biased region" description="Basic and acidic residues" evidence="3">
    <location>
        <begin position="62"/>
        <end position="76"/>
    </location>
</feature>
<organism evidence="4 5">
    <name type="scientific">Phanerochaete sordida</name>
    <dbReference type="NCBI Taxonomy" id="48140"/>
    <lineage>
        <taxon>Eukaryota</taxon>
        <taxon>Fungi</taxon>
        <taxon>Dikarya</taxon>
        <taxon>Basidiomycota</taxon>
        <taxon>Agaricomycotina</taxon>
        <taxon>Agaricomycetes</taxon>
        <taxon>Polyporales</taxon>
        <taxon>Phanerochaetaceae</taxon>
        <taxon>Phanerochaete</taxon>
    </lineage>
</organism>
<name>A0A9P3GHH9_9APHY</name>
<feature type="compositionally biased region" description="Polar residues" evidence="3">
    <location>
        <begin position="97"/>
        <end position="106"/>
    </location>
</feature>
<gene>
    <name evidence="4" type="ORF">PsYK624_110670</name>
</gene>
<dbReference type="PROSITE" id="PS51073">
    <property type="entry name" value="RPEL"/>
    <property type="match status" value="2"/>
</dbReference>
<accession>A0A9P3GHH9</accession>
<keyword evidence="1" id="KW-0677">Repeat</keyword>
<evidence type="ECO:0000313" key="4">
    <source>
        <dbReference type="EMBL" id="GJE94891.1"/>
    </source>
</evidence>
<dbReference type="InterPro" id="IPR004018">
    <property type="entry name" value="RPEL_repeat"/>
</dbReference>
<sequence length="106" mass="11631">MSSAETGTATDATKPTPTRKGSIDVQTVESLEKRLNQRPEKKDLVDRNILKDDKVAPSLQAAKEKLERSQLEDKLGHALVQRPKREELEQQGILQPDASTPATASA</sequence>
<dbReference type="Gene3D" id="6.10.140.2040">
    <property type="match status" value="2"/>
</dbReference>
<feature type="compositionally biased region" description="Polar residues" evidence="3">
    <location>
        <begin position="1"/>
        <end position="16"/>
    </location>
</feature>
<dbReference type="Pfam" id="PF02755">
    <property type="entry name" value="RPEL"/>
    <property type="match status" value="2"/>
</dbReference>
<evidence type="ECO:0000313" key="5">
    <source>
        <dbReference type="Proteomes" id="UP000703269"/>
    </source>
</evidence>
<evidence type="ECO:0000256" key="1">
    <source>
        <dbReference type="ARBA" id="ARBA00022737"/>
    </source>
</evidence>
<evidence type="ECO:0000256" key="2">
    <source>
        <dbReference type="PROSITE-ProRule" id="PRU00401"/>
    </source>
</evidence>
<feature type="compositionally biased region" description="Basic and acidic residues" evidence="3">
    <location>
        <begin position="30"/>
        <end position="55"/>
    </location>
</feature>
<feature type="region of interest" description="Disordered" evidence="3">
    <location>
        <begin position="1"/>
        <end position="106"/>
    </location>
</feature>
<dbReference type="SMART" id="SM00707">
    <property type="entry name" value="RPEL"/>
    <property type="match status" value="2"/>
</dbReference>
<dbReference type="Proteomes" id="UP000703269">
    <property type="component" value="Unassembled WGS sequence"/>
</dbReference>
<dbReference type="OrthoDB" id="197676at2759"/>